<dbReference type="OrthoDB" id="408631at2759"/>
<evidence type="ECO:0000256" key="1">
    <source>
        <dbReference type="ARBA" id="ARBA00022801"/>
    </source>
</evidence>
<evidence type="ECO:0000256" key="2">
    <source>
        <dbReference type="SAM" id="MobiDB-lite"/>
    </source>
</evidence>
<dbReference type="InterPro" id="IPR029058">
    <property type="entry name" value="AB_hydrolase_fold"/>
</dbReference>
<dbReference type="SUPFAM" id="SSF53474">
    <property type="entry name" value="alpha/beta-Hydrolases"/>
    <property type="match status" value="1"/>
</dbReference>
<keyword evidence="1 4" id="KW-0378">Hydrolase</keyword>
<sequence length="366" mass="41549">MLEDDENEYDNYYPQPKPPSTPSSPSTSSSPSSLLRLQRSLNLPREAASATALERANVTPQITIHTHTITPRYPEIPPPSHEPYTLRARIYTPRSHGYTPTHLPVYLYFHGGGFFNGSLDSEDAMCARLVSSLSARGRPIILVSADYRKTPQVRYPDPFEDAWEVFEWMERRMAWWNGDPNRVVVGGEDAGAGLAAWVAFFARTNVAGRRELDTRGGRLVRVVGVVLCNPWMPFLDRVVEEARGRGQGESPGHFERKKEREREMFTHDFYRALLDIHHVEPGHHALGPWTALGAMPPTYVLTFAESCLRLRQLMFAIMLMREGVDVHLNVLADSPHEIPDQELLPSSRPWGDELLEALLWCLRPME</sequence>
<evidence type="ECO:0000313" key="4">
    <source>
        <dbReference type="EMBL" id="PYH41328.1"/>
    </source>
</evidence>
<dbReference type="EMBL" id="KZ821266">
    <property type="protein sequence ID" value="PYH41328.1"/>
    <property type="molecule type" value="Genomic_DNA"/>
</dbReference>
<organism evidence="4 5">
    <name type="scientific">Aspergillus saccharolyticus JOP 1030-1</name>
    <dbReference type="NCBI Taxonomy" id="1450539"/>
    <lineage>
        <taxon>Eukaryota</taxon>
        <taxon>Fungi</taxon>
        <taxon>Dikarya</taxon>
        <taxon>Ascomycota</taxon>
        <taxon>Pezizomycotina</taxon>
        <taxon>Eurotiomycetes</taxon>
        <taxon>Eurotiomycetidae</taxon>
        <taxon>Eurotiales</taxon>
        <taxon>Aspergillaceae</taxon>
        <taxon>Aspergillus</taxon>
        <taxon>Aspergillus subgen. Circumdati</taxon>
    </lineage>
</organism>
<accession>A0A318ZMA9</accession>
<name>A0A318ZMA9_9EURO</name>
<dbReference type="InterPro" id="IPR050300">
    <property type="entry name" value="GDXG_lipolytic_enzyme"/>
</dbReference>
<dbReference type="AlphaFoldDB" id="A0A318ZMA9"/>
<dbReference type="Proteomes" id="UP000248349">
    <property type="component" value="Unassembled WGS sequence"/>
</dbReference>
<protein>
    <submittedName>
        <fullName evidence="4">Alpha/beta-hydrolase</fullName>
    </submittedName>
</protein>
<dbReference type="Gene3D" id="3.40.50.1820">
    <property type="entry name" value="alpha/beta hydrolase"/>
    <property type="match status" value="1"/>
</dbReference>
<dbReference type="PANTHER" id="PTHR48081">
    <property type="entry name" value="AB HYDROLASE SUPERFAMILY PROTEIN C4A8.06C"/>
    <property type="match status" value="1"/>
</dbReference>
<proteinExistence type="predicted"/>
<dbReference type="STRING" id="1450539.A0A318ZMA9"/>
<dbReference type="GeneID" id="37079615"/>
<feature type="compositionally biased region" description="Low complexity" evidence="2">
    <location>
        <begin position="23"/>
        <end position="34"/>
    </location>
</feature>
<feature type="domain" description="Alpha/beta hydrolase fold-3" evidence="3">
    <location>
        <begin position="107"/>
        <end position="338"/>
    </location>
</feature>
<feature type="region of interest" description="Disordered" evidence="2">
    <location>
        <begin position="1"/>
        <end position="34"/>
    </location>
</feature>
<dbReference type="PANTHER" id="PTHR48081:SF3">
    <property type="entry name" value="ALPHA_BETA HYDROLASE FOLD-3 DOMAIN-CONTAINING PROTEIN"/>
    <property type="match status" value="1"/>
</dbReference>
<dbReference type="InterPro" id="IPR013094">
    <property type="entry name" value="AB_hydrolase_3"/>
</dbReference>
<dbReference type="Pfam" id="PF07859">
    <property type="entry name" value="Abhydrolase_3"/>
    <property type="match status" value="1"/>
</dbReference>
<evidence type="ECO:0000313" key="5">
    <source>
        <dbReference type="Proteomes" id="UP000248349"/>
    </source>
</evidence>
<dbReference type="RefSeq" id="XP_025427310.1">
    <property type="nucleotide sequence ID" value="XM_025578386.1"/>
</dbReference>
<keyword evidence="5" id="KW-1185">Reference proteome</keyword>
<evidence type="ECO:0000259" key="3">
    <source>
        <dbReference type="Pfam" id="PF07859"/>
    </source>
</evidence>
<dbReference type="GO" id="GO:0016787">
    <property type="term" value="F:hydrolase activity"/>
    <property type="evidence" value="ECO:0007669"/>
    <property type="project" value="UniProtKB-KW"/>
</dbReference>
<reference evidence="4 5" key="1">
    <citation type="submission" date="2016-12" db="EMBL/GenBank/DDBJ databases">
        <title>The genomes of Aspergillus section Nigri reveals drivers in fungal speciation.</title>
        <authorList>
            <consortium name="DOE Joint Genome Institute"/>
            <person name="Vesth T.C."/>
            <person name="Nybo J."/>
            <person name="Theobald S."/>
            <person name="Brandl J."/>
            <person name="Frisvad J.C."/>
            <person name="Nielsen K.F."/>
            <person name="Lyhne E.K."/>
            <person name="Kogle M.E."/>
            <person name="Kuo A."/>
            <person name="Riley R."/>
            <person name="Clum A."/>
            <person name="Nolan M."/>
            <person name="Lipzen A."/>
            <person name="Salamov A."/>
            <person name="Henrissat B."/>
            <person name="Wiebenga A."/>
            <person name="De Vries R.P."/>
            <person name="Grigoriev I.V."/>
            <person name="Mortensen U.H."/>
            <person name="Andersen M.R."/>
            <person name="Baker S.E."/>
        </authorList>
    </citation>
    <scope>NUCLEOTIDE SEQUENCE [LARGE SCALE GENOMIC DNA]</scope>
    <source>
        <strain evidence="4 5">JOP 1030-1</strain>
    </source>
</reference>
<gene>
    <name evidence="4" type="ORF">BP01DRAFT_395249</name>
</gene>